<keyword evidence="1" id="KW-1133">Transmembrane helix</keyword>
<evidence type="ECO:0000256" key="1">
    <source>
        <dbReference type="SAM" id="Phobius"/>
    </source>
</evidence>
<keyword evidence="1" id="KW-0472">Membrane</keyword>
<feature type="transmembrane region" description="Helical" evidence="1">
    <location>
        <begin position="34"/>
        <end position="56"/>
    </location>
</feature>
<organism evidence="2 3">
    <name type="scientific">Bacillus badius</name>
    <dbReference type="NCBI Taxonomy" id="1455"/>
    <lineage>
        <taxon>Bacteria</taxon>
        <taxon>Bacillati</taxon>
        <taxon>Bacillota</taxon>
        <taxon>Bacilli</taxon>
        <taxon>Bacillales</taxon>
        <taxon>Bacillaceae</taxon>
        <taxon>Pseudobacillus</taxon>
    </lineage>
</organism>
<proteinExistence type="predicted"/>
<evidence type="ECO:0008006" key="4">
    <source>
        <dbReference type="Google" id="ProtNLM"/>
    </source>
</evidence>
<evidence type="ECO:0000313" key="2">
    <source>
        <dbReference type="EMBL" id="KIL74155.1"/>
    </source>
</evidence>
<reference evidence="2 3" key="1">
    <citation type="submission" date="2015-01" db="EMBL/GenBank/DDBJ databases">
        <title>Genome Assembly of Bacillus badius MTCC 1458.</title>
        <authorList>
            <person name="Verma A."/>
            <person name="Khatri I."/>
            <person name="Mual P."/>
            <person name="Subramanian S."/>
            <person name="Krishnamurthi S."/>
        </authorList>
    </citation>
    <scope>NUCLEOTIDE SEQUENCE [LARGE SCALE GENOMIC DNA]</scope>
    <source>
        <strain evidence="2 3">MTCC 1458</strain>
    </source>
</reference>
<evidence type="ECO:0000313" key="3">
    <source>
        <dbReference type="Proteomes" id="UP000031982"/>
    </source>
</evidence>
<name>A0ABR5APP8_BACBA</name>
<dbReference type="Proteomes" id="UP000031982">
    <property type="component" value="Unassembled WGS sequence"/>
</dbReference>
<comment type="caution">
    <text evidence="2">The sequence shown here is derived from an EMBL/GenBank/DDBJ whole genome shotgun (WGS) entry which is preliminary data.</text>
</comment>
<dbReference type="EMBL" id="JXLP01000026">
    <property type="protein sequence ID" value="KIL74155.1"/>
    <property type="molecule type" value="Genomic_DNA"/>
</dbReference>
<accession>A0ABR5APP8</accession>
<keyword evidence="3" id="KW-1185">Reference proteome</keyword>
<sequence length="59" mass="6975">MSKKYDFSAAKQFIENINSVAILSKRRVFEKSKIRMEISCHFWSYFALVLSAILHYKSI</sequence>
<protein>
    <recommendedName>
        <fullName evidence="4">Mobile element protein</fullName>
    </recommendedName>
</protein>
<keyword evidence="1" id="KW-0812">Transmembrane</keyword>
<gene>
    <name evidence="2" type="ORF">SD77_2965</name>
</gene>